<dbReference type="EMBL" id="LYOZ01000030">
    <property type="protein sequence ID" value="OCH97588.1"/>
    <property type="molecule type" value="Genomic_DNA"/>
</dbReference>
<dbReference type="RefSeq" id="WP_065620967.1">
    <property type="nucleotide sequence ID" value="NZ_LYOZ01000030.1"/>
</dbReference>
<comment type="caution">
    <text evidence="1">The sequence shown here is derived from an EMBL/GenBank/DDBJ whole genome shotgun (WGS) entry which is preliminary data.</text>
</comment>
<organism evidence="1 2">
    <name type="scientific">Legionella jamestowniensis</name>
    <dbReference type="NCBI Taxonomy" id="455"/>
    <lineage>
        <taxon>Bacteria</taxon>
        <taxon>Pseudomonadati</taxon>
        <taxon>Pseudomonadota</taxon>
        <taxon>Gammaproteobacteria</taxon>
        <taxon>Legionellales</taxon>
        <taxon>Legionellaceae</taxon>
        <taxon>Legionella</taxon>
    </lineage>
</organism>
<keyword evidence="2" id="KW-1185">Reference proteome</keyword>
<reference evidence="1 2" key="1">
    <citation type="submission" date="2016-05" db="EMBL/GenBank/DDBJ databases">
        <authorList>
            <person name="Prochazka B."/>
            <person name="Indra A."/>
            <person name="Hasenberger P."/>
            <person name="Blaschitz M."/>
            <person name="Wagner L."/>
            <person name="Wewalka G."/>
            <person name="Sorschag S."/>
            <person name="Schmid D."/>
            <person name="Ruppitsch W."/>
        </authorList>
    </citation>
    <scope>NUCLEOTIDE SEQUENCE [LARGE SCALE GENOMIC DNA]</scope>
    <source>
        <strain evidence="1 2">974010_12</strain>
    </source>
</reference>
<dbReference type="Proteomes" id="UP000093336">
    <property type="component" value="Unassembled WGS sequence"/>
</dbReference>
<proteinExistence type="predicted"/>
<gene>
    <name evidence="1" type="ORF">A8135_13935</name>
</gene>
<accession>A0ABX2XSW4</accession>
<evidence type="ECO:0000313" key="1">
    <source>
        <dbReference type="EMBL" id="OCH97588.1"/>
    </source>
</evidence>
<evidence type="ECO:0008006" key="3">
    <source>
        <dbReference type="Google" id="ProtNLM"/>
    </source>
</evidence>
<dbReference type="Pfam" id="PF18632">
    <property type="entry name" value="DUF5630"/>
    <property type="match status" value="1"/>
</dbReference>
<protein>
    <recommendedName>
        <fullName evidence="3">Ankyrin repeat protein</fullName>
    </recommendedName>
</protein>
<dbReference type="InterPro" id="IPR040808">
    <property type="entry name" value="DUF5630"/>
</dbReference>
<evidence type="ECO:0000313" key="2">
    <source>
        <dbReference type="Proteomes" id="UP000093336"/>
    </source>
</evidence>
<name>A0ABX2XSW4_9GAMM</name>
<sequence>MFKEFRESLSDFLKIQGVNVLARDEFLGAAEYQKEKFIHLMLEQCNFDLIVKFACTTSDFYNACRSPVFNEHWMKLWSTYGILITKDPSKALYYQRCSNKFDLFLGIYFYYRALRVKDTFNKNTSTLEKDYLLKAMDYGSIHACQQYAVFLFNDYQNHPPPKETADSFQHLLACIKKLIPDYGSYAYIMLAETYVRFGMFQFSLGHEMLTDKAFSAANLAAIKAQESYLENDPAIFNASFGQGLAASNSLHLDDLEEIRNYISTITAKGYKEDLPSEESNNSNNNKF</sequence>